<dbReference type="GO" id="GO:0006260">
    <property type="term" value="P:DNA replication"/>
    <property type="evidence" value="ECO:0007669"/>
    <property type="project" value="InterPro"/>
</dbReference>
<dbReference type="GO" id="GO:0003677">
    <property type="term" value="F:DNA binding"/>
    <property type="evidence" value="ECO:0007669"/>
    <property type="project" value="InterPro"/>
</dbReference>
<dbReference type="OrthoDB" id="5297568at2"/>
<sequence>MSIATFYLIEPNSAVDSELGFQQYVCYLIRHFTRQGARIYLNTQDKPHAQLWDDVLFQLDNADFIAHNLSGEGPVNGTQVEIGSGTTGLHRTRNIVINLAEDDTNFAGIVSQVVDFVPCDEKAKHVARERYKIYRHAGYQMQTVSIAELNKQN</sequence>
<dbReference type="GO" id="GO:0003887">
    <property type="term" value="F:DNA-directed DNA polymerase activity"/>
    <property type="evidence" value="ECO:0007669"/>
    <property type="project" value="InterPro"/>
</dbReference>
<dbReference type="AlphaFoldDB" id="V5F3L9"/>
<evidence type="ECO:0000313" key="2">
    <source>
        <dbReference type="Proteomes" id="UP000017800"/>
    </source>
</evidence>
<name>V5F3L9_9VIBR</name>
<proteinExistence type="predicted"/>
<dbReference type="InterPro" id="IPR007459">
    <property type="entry name" value="DNA_pol3_chi"/>
</dbReference>
<dbReference type="GO" id="GO:0032298">
    <property type="term" value="P:positive regulation of DNA-templated DNA replication initiation"/>
    <property type="evidence" value="ECO:0007669"/>
    <property type="project" value="TreeGrafter"/>
</dbReference>
<dbReference type="Proteomes" id="UP000017800">
    <property type="component" value="Unassembled WGS sequence"/>
</dbReference>
<dbReference type="eggNOG" id="COG2927">
    <property type="taxonomic scope" value="Bacteria"/>
</dbReference>
<accession>V5F3L9</accession>
<reference evidence="1 2" key="1">
    <citation type="submission" date="2013-10" db="EMBL/GenBank/DDBJ databases">
        <authorList>
            <person name="Ichikawa N."/>
            <person name="Kimura A."/>
            <person name="Ohji S."/>
            <person name="Hosoyama A."/>
            <person name="Fujita N."/>
        </authorList>
    </citation>
    <scope>NUCLEOTIDE SEQUENCE [LARGE SCALE GENOMIC DNA]</scope>
    <source>
        <strain evidence="1 2">NBRC 102217</strain>
    </source>
</reference>
<comment type="caution">
    <text evidence="1">The sequence shown here is derived from an EMBL/GenBank/DDBJ whole genome shotgun (WGS) entry which is preliminary data.</text>
</comment>
<dbReference type="InterPro" id="IPR036768">
    <property type="entry name" value="PolIII_chi_sf"/>
</dbReference>
<reference evidence="1 2" key="2">
    <citation type="submission" date="2013-11" db="EMBL/GenBank/DDBJ databases">
        <title>Whole genome shotgun sequence of Vibrio halioticoli NBRC 102217.</title>
        <authorList>
            <person name="Isaki S."/>
            <person name="Kimura A."/>
            <person name="Ohji S."/>
            <person name="Hosoyama A."/>
            <person name="Fujita N."/>
            <person name="Hashimoto M."/>
            <person name="Hosoyama Y."/>
            <person name="Yamazoe A."/>
        </authorList>
    </citation>
    <scope>NUCLEOTIDE SEQUENCE [LARGE SCALE GENOMIC DNA]</scope>
    <source>
        <strain evidence="1 2">NBRC 102217</strain>
    </source>
</reference>
<dbReference type="EMBL" id="BAUJ01000027">
    <property type="protein sequence ID" value="GAD89774.1"/>
    <property type="molecule type" value="Genomic_DNA"/>
</dbReference>
<dbReference type="PANTHER" id="PTHR38767">
    <property type="entry name" value="DNA POLYMERASE III SUBUNIT CHI"/>
    <property type="match status" value="1"/>
</dbReference>
<keyword evidence="2" id="KW-1185">Reference proteome</keyword>
<dbReference type="RefSeq" id="WP_023404136.1">
    <property type="nucleotide sequence ID" value="NZ_BAUJ01000027.1"/>
</dbReference>
<gene>
    <name evidence="1" type="primary">holC</name>
    <name evidence="1" type="ORF">VHA01S_027_00300</name>
</gene>
<dbReference type="SUPFAM" id="SSF102400">
    <property type="entry name" value="DNA polymerase III chi subunit"/>
    <property type="match status" value="1"/>
</dbReference>
<dbReference type="Gene3D" id="3.40.50.10110">
    <property type="entry name" value="DNA polymerase III subunit chi"/>
    <property type="match status" value="1"/>
</dbReference>
<protein>
    <submittedName>
        <fullName evidence="1">DNA polymerase III subunit chi</fullName>
    </submittedName>
</protein>
<organism evidence="1 2">
    <name type="scientific">Vibrio halioticoli NBRC 102217</name>
    <dbReference type="NCBI Taxonomy" id="1219072"/>
    <lineage>
        <taxon>Bacteria</taxon>
        <taxon>Pseudomonadati</taxon>
        <taxon>Pseudomonadota</taxon>
        <taxon>Gammaproteobacteria</taxon>
        <taxon>Vibrionales</taxon>
        <taxon>Vibrionaceae</taxon>
        <taxon>Vibrio</taxon>
    </lineage>
</organism>
<dbReference type="Pfam" id="PF04364">
    <property type="entry name" value="DNA_pol3_chi"/>
    <property type="match status" value="1"/>
</dbReference>
<evidence type="ECO:0000313" key="1">
    <source>
        <dbReference type="EMBL" id="GAD89774.1"/>
    </source>
</evidence>
<dbReference type="PANTHER" id="PTHR38767:SF1">
    <property type="entry name" value="DNA POLYMERASE III SUBUNIT CHI"/>
    <property type="match status" value="1"/>
</dbReference>